<evidence type="ECO:0000256" key="1">
    <source>
        <dbReference type="SAM" id="Phobius"/>
    </source>
</evidence>
<feature type="transmembrane region" description="Helical" evidence="1">
    <location>
        <begin position="65"/>
        <end position="87"/>
    </location>
</feature>
<dbReference type="EMBL" id="JACYTO010000002">
    <property type="protein sequence ID" value="MBD8503882.1"/>
    <property type="molecule type" value="Genomic_DNA"/>
</dbReference>
<reference evidence="3" key="1">
    <citation type="submission" date="2023-07" db="EMBL/GenBank/DDBJ databases">
        <title>Thauera sp. CAU 1555 isolated from sand of Yaerae Beach.</title>
        <authorList>
            <person name="Kim W."/>
        </authorList>
    </citation>
    <scope>NUCLEOTIDE SEQUENCE [LARGE SCALE GENOMIC DNA]</scope>
    <source>
        <strain evidence="3">CAU 1555</strain>
    </source>
</reference>
<dbReference type="GO" id="GO:0016787">
    <property type="term" value="F:hydrolase activity"/>
    <property type="evidence" value="ECO:0007669"/>
    <property type="project" value="UniProtKB-KW"/>
</dbReference>
<dbReference type="Pfam" id="PF04307">
    <property type="entry name" value="YdjM"/>
    <property type="match status" value="1"/>
</dbReference>
<evidence type="ECO:0000313" key="3">
    <source>
        <dbReference type="Proteomes" id="UP000603602"/>
    </source>
</evidence>
<gene>
    <name evidence="2" type="ORF">IFO67_13390</name>
</gene>
<dbReference type="PANTHER" id="PTHR40031">
    <property type="entry name" value="HYPOTHETICAL MEMBRANE SPANNING PROTEIN"/>
    <property type="match status" value="1"/>
</dbReference>
<organism evidence="2 3">
    <name type="scientific">Thauera sedimentorum</name>
    <dbReference type="NCBI Taxonomy" id="2767595"/>
    <lineage>
        <taxon>Bacteria</taxon>
        <taxon>Pseudomonadati</taxon>
        <taxon>Pseudomonadota</taxon>
        <taxon>Betaproteobacteria</taxon>
        <taxon>Rhodocyclales</taxon>
        <taxon>Zoogloeaceae</taxon>
        <taxon>Thauera</taxon>
    </lineage>
</organism>
<dbReference type="RefSeq" id="WP_187718678.1">
    <property type="nucleotide sequence ID" value="NZ_JACTAH010000002.1"/>
</dbReference>
<keyword evidence="3" id="KW-1185">Reference proteome</keyword>
<feature type="transmembrane region" description="Helical" evidence="1">
    <location>
        <begin position="139"/>
        <end position="159"/>
    </location>
</feature>
<keyword evidence="1" id="KW-0472">Membrane</keyword>
<keyword evidence="1" id="KW-0812">Transmembrane</keyword>
<dbReference type="PANTHER" id="PTHR40031:SF1">
    <property type="entry name" value="MEMBRANE-BOUND METAL-DEPENDENT HYDROLASE"/>
    <property type="match status" value="1"/>
</dbReference>
<evidence type="ECO:0000313" key="2">
    <source>
        <dbReference type="EMBL" id="MBD8503882.1"/>
    </source>
</evidence>
<feature type="transmembrane region" description="Helical" evidence="1">
    <location>
        <begin position="99"/>
        <end position="118"/>
    </location>
</feature>
<dbReference type="Proteomes" id="UP000603602">
    <property type="component" value="Unassembled WGS sequence"/>
</dbReference>
<comment type="caution">
    <text evidence="2">The sequence shown here is derived from an EMBL/GenBank/DDBJ whole genome shotgun (WGS) entry which is preliminary data.</text>
</comment>
<feature type="transmembrane region" description="Helical" evidence="1">
    <location>
        <begin position="165"/>
        <end position="183"/>
    </location>
</feature>
<name>A0ABR9BC10_9RHOO</name>
<dbReference type="InterPro" id="IPR053170">
    <property type="entry name" value="Transcription_regulator"/>
</dbReference>
<accession>A0ABR9BC10</accession>
<sequence>MDTLTHALSGAVLGRVLARPGRTGTLQLRAAQAVAAGAAAAAFPDIDFVLGYVSEIAYLRGHRGVTHSVLLAPLWALLLAGLMSRISRLGGGDARPWRAFYPVALGALLIHIAGDFITQFGTMMLAPFSDRRFGLGTTFIIDLVFSGILLGGLLASAIWRRSRVPAALALVAVAGWVGVGWMGRGEALEAGRAYAAAQGIPIVTLDAAPRPASPFNWTVVVFDGRDYHLAHLNTRRSEPMLAGPDDNFIRRYSAPYQPVAQAVWERRARFGNGEAEALARSVWEAEDFAFYRWFALFPVLDRVDAADPAGMRCAAFRDLRFEMPGRTELPFRYGLCGALAGGPWRLYKVVGEGRSWLDLGGARAAE</sequence>
<keyword evidence="1" id="KW-1133">Transmembrane helix</keyword>
<proteinExistence type="predicted"/>
<protein>
    <submittedName>
        <fullName evidence="2">Metal-dependent hydrolase</fullName>
    </submittedName>
</protein>
<dbReference type="InterPro" id="IPR007404">
    <property type="entry name" value="YdjM-like"/>
</dbReference>
<keyword evidence="2" id="KW-0378">Hydrolase</keyword>